<gene>
    <name evidence="3" type="ORF">ABC974_03600</name>
</gene>
<reference evidence="3 4" key="1">
    <citation type="submission" date="2024-05" db="EMBL/GenBank/DDBJ databases">
        <authorList>
            <person name="Liu Q."/>
            <person name="Xin Y.-H."/>
        </authorList>
    </citation>
    <scope>NUCLEOTIDE SEQUENCE [LARGE SCALE GENOMIC DNA]</scope>
    <source>
        <strain evidence="3 4">CGMCC 1.10181</strain>
    </source>
</reference>
<dbReference type="EMBL" id="JBDIME010000002">
    <property type="protein sequence ID" value="MEN2788698.1"/>
    <property type="molecule type" value="Genomic_DNA"/>
</dbReference>
<name>A0ABU9XYR3_9SPHN</name>
<dbReference type="InterPro" id="IPR021847">
    <property type="entry name" value="DUF3443"/>
</dbReference>
<feature type="compositionally biased region" description="Low complexity" evidence="1">
    <location>
        <begin position="24"/>
        <end position="42"/>
    </location>
</feature>
<proteinExistence type="predicted"/>
<sequence>MIRTILALWAICLLAACSGGGGTPTSTPTSTPSSPPSSGGTPVVNSATVTFDAGPAELNVGPGAYTAFNEPYVSIKICAPGSTTNCQTIDHIILDTGSVGLRILQPVINQSLLSALPAQTDPSGNAVGECYMYVNSYVFGSVRQADFSIAGEKVANMPFHAIADAGVFSNVPASCSSGGGTNITTVKAFGANGILGIGTTPTDCGPICAAGNTTGAAYYDCPASGCSAIIARAVSTTAPFQQLPNPVAAFATDNNGTVLVLPSVAPAGAVSMTGTIYFGIGTQANNALGSQTVLPVTTSTNRLGAGLLTAIYNGKSLTQSFLDSGSNDYYFIDTSLPACSDTNLSAFYCPTTSMLLSPTLTATNGTMVNAAFTLYNPMTTTAGSSNVAPGLGVNPTLVQPPLQFANSFDFGVPFFFGRSVYTAIEGRSAGGTQGPYIAF</sequence>
<comment type="caution">
    <text evidence="3">The sequence shown here is derived from an EMBL/GenBank/DDBJ whole genome shotgun (WGS) entry which is preliminary data.</text>
</comment>
<keyword evidence="2" id="KW-0732">Signal</keyword>
<organism evidence="3 4">
    <name type="scientific">Sphingomonas oligophenolica</name>
    <dbReference type="NCBI Taxonomy" id="301154"/>
    <lineage>
        <taxon>Bacteria</taxon>
        <taxon>Pseudomonadati</taxon>
        <taxon>Pseudomonadota</taxon>
        <taxon>Alphaproteobacteria</taxon>
        <taxon>Sphingomonadales</taxon>
        <taxon>Sphingomonadaceae</taxon>
        <taxon>Sphingomonas</taxon>
    </lineage>
</organism>
<dbReference type="Pfam" id="PF11925">
    <property type="entry name" value="DUF3443"/>
    <property type="match status" value="1"/>
</dbReference>
<dbReference type="Proteomes" id="UP001419910">
    <property type="component" value="Unassembled WGS sequence"/>
</dbReference>
<evidence type="ECO:0000256" key="1">
    <source>
        <dbReference type="SAM" id="MobiDB-lite"/>
    </source>
</evidence>
<dbReference type="PROSITE" id="PS51257">
    <property type="entry name" value="PROKAR_LIPOPROTEIN"/>
    <property type="match status" value="1"/>
</dbReference>
<protein>
    <submittedName>
        <fullName evidence="3">DUF3443 family protein</fullName>
    </submittedName>
</protein>
<evidence type="ECO:0000313" key="4">
    <source>
        <dbReference type="Proteomes" id="UP001419910"/>
    </source>
</evidence>
<evidence type="ECO:0000256" key="2">
    <source>
        <dbReference type="SAM" id="SignalP"/>
    </source>
</evidence>
<keyword evidence="4" id="KW-1185">Reference proteome</keyword>
<evidence type="ECO:0000313" key="3">
    <source>
        <dbReference type="EMBL" id="MEN2788698.1"/>
    </source>
</evidence>
<feature type="signal peptide" evidence="2">
    <location>
        <begin position="1"/>
        <end position="21"/>
    </location>
</feature>
<accession>A0ABU9XYR3</accession>
<dbReference type="RefSeq" id="WP_343890714.1">
    <property type="nucleotide sequence ID" value="NZ_BAAAEH010000035.1"/>
</dbReference>
<feature type="region of interest" description="Disordered" evidence="1">
    <location>
        <begin position="23"/>
        <end position="45"/>
    </location>
</feature>
<feature type="chain" id="PRO_5046199039" evidence="2">
    <location>
        <begin position="22"/>
        <end position="439"/>
    </location>
</feature>